<name>A0A4Q2AD26_9BURK</name>
<sequence length="170" mass="18942">MRIGLSFRISATGIRRRAFPFVRHGEPMRGRRFFYGTHMKAWLVALAVAAGMTGAQAASFDCAKASTFVEREICGNPALSRLDDALNADYKHVVDDFANYPVEDPPEYHQFVASQKGWLKARNRCTTTQCLIDSYRRRIDALCGQIDVPAESDRAKCRSNGGLGGLELDH</sequence>
<dbReference type="PANTHER" id="PTHR37549">
    <property type="entry name" value="LIPOPROTEIN LPRI"/>
    <property type="match status" value="1"/>
</dbReference>
<accession>A0A4Q2AD26</accession>
<reference evidence="2 3" key="1">
    <citation type="submission" date="2018-08" db="EMBL/GenBank/DDBJ databases">
        <title>Mountain-cultivated ginseng endophyte, Burkholderia stabilis and its activity against ginseng root rot disease.</title>
        <authorList>
            <person name="Tapan Kumar M."/>
            <person name="Bae H."/>
            <person name="Shanmugam G."/>
            <person name="Jeon J."/>
        </authorList>
    </citation>
    <scope>NUCLEOTIDE SEQUENCE [LARGE SCALE GENOMIC DNA]</scope>
    <source>
        <strain evidence="2 3">EB159</strain>
    </source>
</reference>
<dbReference type="InterPro" id="IPR009739">
    <property type="entry name" value="LprI-like_N"/>
</dbReference>
<dbReference type="Proteomes" id="UP000289650">
    <property type="component" value="Unassembled WGS sequence"/>
</dbReference>
<feature type="domain" description="Lysozyme inhibitor LprI-like N-terminal" evidence="1">
    <location>
        <begin position="62"/>
        <end position="142"/>
    </location>
</feature>
<dbReference type="AlphaFoldDB" id="A0A4Q2AD26"/>
<dbReference type="Gene3D" id="1.20.1270.180">
    <property type="match status" value="1"/>
</dbReference>
<dbReference type="GO" id="GO:0005576">
    <property type="term" value="C:extracellular region"/>
    <property type="evidence" value="ECO:0007669"/>
    <property type="project" value="TreeGrafter"/>
</dbReference>
<dbReference type="InterPro" id="IPR052755">
    <property type="entry name" value="Lysozyme_Inhibitor_LprI"/>
</dbReference>
<organism evidence="2 3">
    <name type="scientific">Burkholderia stabilis</name>
    <dbReference type="NCBI Taxonomy" id="95485"/>
    <lineage>
        <taxon>Bacteria</taxon>
        <taxon>Pseudomonadati</taxon>
        <taxon>Pseudomonadota</taxon>
        <taxon>Betaproteobacteria</taxon>
        <taxon>Burkholderiales</taxon>
        <taxon>Burkholderiaceae</taxon>
        <taxon>Burkholderia</taxon>
        <taxon>Burkholderia cepacia complex</taxon>
    </lineage>
</organism>
<evidence type="ECO:0000259" key="1">
    <source>
        <dbReference type="Pfam" id="PF07007"/>
    </source>
</evidence>
<proteinExistence type="predicted"/>
<evidence type="ECO:0000313" key="2">
    <source>
        <dbReference type="EMBL" id="RXV67389.1"/>
    </source>
</evidence>
<dbReference type="EMBL" id="QWEX01000002">
    <property type="protein sequence ID" value="RXV67389.1"/>
    <property type="molecule type" value="Genomic_DNA"/>
</dbReference>
<gene>
    <name evidence="2" type="ORF">D1006_19085</name>
</gene>
<protein>
    <submittedName>
        <fullName evidence="2">DUF1311 domain-containing protein</fullName>
    </submittedName>
</protein>
<dbReference type="OrthoDB" id="8650075at2"/>
<dbReference type="Pfam" id="PF07007">
    <property type="entry name" value="LprI"/>
    <property type="match status" value="1"/>
</dbReference>
<comment type="caution">
    <text evidence="2">The sequence shown here is derived from an EMBL/GenBank/DDBJ whole genome shotgun (WGS) entry which is preliminary data.</text>
</comment>
<dbReference type="PANTHER" id="PTHR37549:SF1">
    <property type="entry name" value="LIPOPROTEIN LPRI"/>
    <property type="match status" value="1"/>
</dbReference>
<evidence type="ECO:0000313" key="3">
    <source>
        <dbReference type="Proteomes" id="UP000289650"/>
    </source>
</evidence>